<comment type="caution">
    <text evidence="1">The sequence shown here is derived from an EMBL/GenBank/DDBJ whole genome shotgun (WGS) entry which is preliminary data.</text>
</comment>
<dbReference type="Proteomes" id="UP000077701">
    <property type="component" value="Unassembled WGS sequence"/>
</dbReference>
<dbReference type="AlphaFoldDB" id="A0A171DQL3"/>
<dbReference type="RefSeq" id="WP_231647671.1">
    <property type="nucleotide sequence ID" value="NZ_BDCX01000028.1"/>
</dbReference>
<evidence type="ECO:0000313" key="2">
    <source>
        <dbReference type="Proteomes" id="UP000077701"/>
    </source>
</evidence>
<dbReference type="EMBL" id="BDCX01000028">
    <property type="protein sequence ID" value="GAT71354.1"/>
    <property type="molecule type" value="Genomic_DNA"/>
</dbReference>
<sequence length="47" mass="5276">MPLLRASQVRHWITRRGTRLPAQEVAQLSAAAERLLSPYERHGPPTG</sequence>
<gene>
    <name evidence="1" type="ORF">PS9374_07045</name>
</gene>
<keyword evidence="2" id="KW-1185">Reference proteome</keyword>
<protein>
    <submittedName>
        <fullName evidence="1">Uncharacterized protein</fullName>
    </submittedName>
</protein>
<reference evidence="2" key="2">
    <citation type="submission" date="2016-04" db="EMBL/GenBank/DDBJ databases">
        <title>Planomonospora sphaerica JCM9374 whole genome shotgun sequence.</title>
        <authorList>
            <person name="Suzuki T."/>
            <person name="Dohra H."/>
            <person name="Kodani S."/>
        </authorList>
    </citation>
    <scope>NUCLEOTIDE SEQUENCE [LARGE SCALE GENOMIC DNA]</scope>
    <source>
        <strain evidence="2">JCM 9374</strain>
    </source>
</reference>
<proteinExistence type="predicted"/>
<organism evidence="1 2">
    <name type="scientific">Planomonospora sphaerica</name>
    <dbReference type="NCBI Taxonomy" id="161355"/>
    <lineage>
        <taxon>Bacteria</taxon>
        <taxon>Bacillati</taxon>
        <taxon>Actinomycetota</taxon>
        <taxon>Actinomycetes</taxon>
        <taxon>Streptosporangiales</taxon>
        <taxon>Streptosporangiaceae</taxon>
        <taxon>Planomonospora</taxon>
    </lineage>
</organism>
<evidence type="ECO:0000313" key="1">
    <source>
        <dbReference type="EMBL" id="GAT71354.1"/>
    </source>
</evidence>
<name>A0A171DQL3_9ACTN</name>
<accession>A0A171DQL3</accession>
<reference evidence="1 2" key="1">
    <citation type="journal article" date="2016" name="Genome Announc.">
        <title>Draft Genome Sequence of Planomonospora sphaerica JCM9374, a Rare Actinomycete.</title>
        <authorList>
            <person name="Dohra H."/>
            <person name="Suzuki T."/>
            <person name="Inoue Y."/>
            <person name="Kodani S."/>
        </authorList>
    </citation>
    <scope>NUCLEOTIDE SEQUENCE [LARGE SCALE GENOMIC DNA]</scope>
    <source>
        <strain evidence="1 2">JCM 9374</strain>
    </source>
</reference>